<sequence>MSVDFKDVKLVCTVVIVRRARTVGMSFAYELEEYLVVFVGRAPAPVFCVVEFVADSWVASNHTGAMTTNSGAWSVFSKGRETAGIATALESRQRFELSISAIICSLVCFPKINMHLLVFKKIWVVVFM</sequence>
<name>A0A4C1X7H5_EUMVA</name>
<proteinExistence type="predicted"/>
<dbReference type="Proteomes" id="UP000299102">
    <property type="component" value="Unassembled WGS sequence"/>
</dbReference>
<evidence type="ECO:0000313" key="1">
    <source>
        <dbReference type="EMBL" id="GBP58195.1"/>
    </source>
</evidence>
<reference evidence="1 2" key="1">
    <citation type="journal article" date="2019" name="Commun. Biol.">
        <title>The bagworm genome reveals a unique fibroin gene that provides high tensile strength.</title>
        <authorList>
            <person name="Kono N."/>
            <person name="Nakamura H."/>
            <person name="Ohtoshi R."/>
            <person name="Tomita M."/>
            <person name="Numata K."/>
            <person name="Arakawa K."/>
        </authorList>
    </citation>
    <scope>NUCLEOTIDE SEQUENCE [LARGE SCALE GENOMIC DNA]</scope>
</reference>
<organism evidence="1 2">
    <name type="scientific">Eumeta variegata</name>
    <name type="common">Bagworm moth</name>
    <name type="synonym">Eumeta japonica</name>
    <dbReference type="NCBI Taxonomy" id="151549"/>
    <lineage>
        <taxon>Eukaryota</taxon>
        <taxon>Metazoa</taxon>
        <taxon>Ecdysozoa</taxon>
        <taxon>Arthropoda</taxon>
        <taxon>Hexapoda</taxon>
        <taxon>Insecta</taxon>
        <taxon>Pterygota</taxon>
        <taxon>Neoptera</taxon>
        <taxon>Endopterygota</taxon>
        <taxon>Lepidoptera</taxon>
        <taxon>Glossata</taxon>
        <taxon>Ditrysia</taxon>
        <taxon>Tineoidea</taxon>
        <taxon>Psychidae</taxon>
        <taxon>Oiketicinae</taxon>
        <taxon>Eumeta</taxon>
    </lineage>
</organism>
<comment type="caution">
    <text evidence="1">The sequence shown here is derived from an EMBL/GenBank/DDBJ whole genome shotgun (WGS) entry which is preliminary data.</text>
</comment>
<keyword evidence="2" id="KW-1185">Reference proteome</keyword>
<accession>A0A4C1X7H5</accession>
<evidence type="ECO:0000313" key="2">
    <source>
        <dbReference type="Proteomes" id="UP000299102"/>
    </source>
</evidence>
<gene>
    <name evidence="1" type="ORF">EVAR_87772_1</name>
</gene>
<dbReference type="EMBL" id="BGZK01000729">
    <property type="protein sequence ID" value="GBP58195.1"/>
    <property type="molecule type" value="Genomic_DNA"/>
</dbReference>
<protein>
    <submittedName>
        <fullName evidence="1">Uncharacterized protein</fullName>
    </submittedName>
</protein>
<dbReference type="AlphaFoldDB" id="A0A4C1X7H5"/>